<dbReference type="Pfam" id="PF19056">
    <property type="entry name" value="WD40_2"/>
    <property type="match status" value="1"/>
</dbReference>
<dbReference type="CDD" id="cd00160">
    <property type="entry name" value="RhoGEF"/>
    <property type="match status" value="1"/>
</dbReference>
<evidence type="ECO:0000256" key="1">
    <source>
        <dbReference type="ARBA" id="ARBA00022481"/>
    </source>
</evidence>
<feature type="compositionally biased region" description="Acidic residues" evidence="8">
    <location>
        <begin position="18"/>
        <end position="34"/>
    </location>
</feature>
<sequence>METAKHFYLSLSLVLDDEDEGEEFEFDDSGDEAPEADRPPPEPEGILMHPPCSLTAGDAPVNGTSPNPENLLTAELKVSPYSVIDIAPLQQHLLSEDIQDVPSSPGLLSGYSVPVPCGYATPSNVPVIPPTYTTPVIIRHFSMDEDGKKRDYSHLFPFHLFFPLICGMSSVFSEECPVIREEDALTKWVSDPANTAWMEKWGLFLNNVKTMCMSDPDEMIYDDVEFGEEGGSSSLDNGWSSSEFESYEEASDTENGHGENGLPDAFVRGRLSEDLARLKEHYERKMRDLMANTVGTVELQQLKHKHEQKMQRLVKAAKDGTKDGLQKTKAAVRKGRSFIRTRSLCHGKSTSDLFIEVECFNVDPVLGPAPDGLSQHQVMRRCILEMILESEKNYLEALKRILEQYEKPLAEIEPRLLSDRKRKVMFYRIREILQCHALFQMALASRVSDWDELEMIGDVFVASFSKSMVLDAYSEYVNNFSLAMGVVRKACAAKPCFLDFLKHRQETSKDRLTLYGLMMKPIQRFPQFILLLQDMLKNTPVGHPDRLPLQMALTELETLAEKLNERKREADQRCEIRHIAKAMNEHYLNKLLSSGSRYLIRSDDVVETVYNDRGEIIKTKERRVFLLNDVLMCATPNWRYEPLHISIICVPSGQRFLLKWSVPLSLVEVVEFGSSEEMGDSRFPPSHSGDKFVINAKPSKFYMGPGQLYQDLQNLIHDLGLVNQISTMISSLKGNYQNVNGIVAQDWVSGLQRLILKKEEEIRAADRCRIQLQLPGKQDKYGRPTFFTAVFNTFSPSIKQAWISNMQMAKLALQEDNIQGWFCAEDDGNQMRKQNHPLLLKQMAVVMSKLQEFKVECAVHNPEPHVNTDSTADLPVMGHGCVWVASCTNHMGQVSIVALQNSNPKVTECFNVESRILCMTYVPLDEPLENGEMKPEDRKASGTPTVCLGMEEGSISVYKSSQRSKKVRLQHFFSPDKSSVTCLVYKSGCLYAGLVSGSLVVYSRADDGSWVESGARVLKLGVLPVKALLVVGEHVWASSGGQIFIISTQTHTVERQFEAHQEEGMVVSHMVVAGVGIWISFSTGSTLRLFHTETLDHLQDINIATAVNNLLPGQQRVSVSSLLVCHGLLLVGTNLGVTVALSVPRLQGIPKVTGRGMVSFHAHHGPVKFLTMATAVCNVSQATMATLTSNTPSQCQPGAPEVEGTQLDESCSGVGCSSTSSPSHAPVLQDSLSSSCGSLALSQGSLEHGSEDGAIYDLLNEPAHFQKAKQTEKVNVSSLLVVSGGLGHRRINRKTKQSKHEEMVSTIMVWQIPLPIL</sequence>
<dbReference type="Gene3D" id="1.20.900.10">
    <property type="entry name" value="Dbl homology (DH) domain"/>
    <property type="match status" value="1"/>
</dbReference>
<dbReference type="GO" id="GO:0030036">
    <property type="term" value="P:actin cytoskeleton organization"/>
    <property type="evidence" value="ECO:0007669"/>
    <property type="project" value="TreeGrafter"/>
</dbReference>
<dbReference type="InterPro" id="IPR039919">
    <property type="entry name" value="ARHGEF10/ARHGEF17"/>
</dbReference>
<dbReference type="Proteomes" id="UP000472270">
    <property type="component" value="Unassembled WGS sequence"/>
</dbReference>
<dbReference type="SUPFAM" id="SSF48065">
    <property type="entry name" value="DBL homology domain (DH-domain)"/>
    <property type="match status" value="1"/>
</dbReference>
<protein>
    <recommendedName>
        <fullName evidence="6">Rho guanine nucleotide exchange factor 10</fullName>
    </recommendedName>
</protein>
<dbReference type="Ensembl" id="ENSSRHT00000074291.1">
    <property type="protein sequence ID" value="ENSSRHP00000072310.1"/>
    <property type="gene ID" value="ENSSRHG00000035873.1"/>
</dbReference>
<dbReference type="PANTHER" id="PTHR12877">
    <property type="entry name" value="RHO GUANINE NUCLEOTIDE EXCHANGE FACTOR"/>
    <property type="match status" value="1"/>
</dbReference>
<organism evidence="10 11">
    <name type="scientific">Sinocyclocheilus rhinocerous</name>
    <dbReference type="NCBI Taxonomy" id="307959"/>
    <lineage>
        <taxon>Eukaryota</taxon>
        <taxon>Metazoa</taxon>
        <taxon>Chordata</taxon>
        <taxon>Craniata</taxon>
        <taxon>Vertebrata</taxon>
        <taxon>Euteleostomi</taxon>
        <taxon>Actinopterygii</taxon>
        <taxon>Neopterygii</taxon>
        <taxon>Teleostei</taxon>
        <taxon>Ostariophysi</taxon>
        <taxon>Cypriniformes</taxon>
        <taxon>Cyprinidae</taxon>
        <taxon>Cyprininae</taxon>
        <taxon>Sinocyclocheilus</taxon>
    </lineage>
</organism>
<dbReference type="Pfam" id="PF19057">
    <property type="entry name" value="PH_19"/>
    <property type="match status" value="1"/>
</dbReference>
<evidence type="ECO:0000313" key="10">
    <source>
        <dbReference type="Ensembl" id="ENSSRHP00000072310.1"/>
    </source>
</evidence>
<dbReference type="FunFam" id="2.130.10.10:FF:000340">
    <property type="entry name" value="Rho guanine nucleotide exchange factor (GEF) 10"/>
    <property type="match status" value="1"/>
</dbReference>
<evidence type="ECO:0000256" key="5">
    <source>
        <dbReference type="ARBA" id="ARBA00058240"/>
    </source>
</evidence>
<gene>
    <name evidence="10" type="primary">LOC107721185</name>
</gene>
<feature type="domain" description="DH" evidence="9">
    <location>
        <begin position="379"/>
        <end position="566"/>
    </location>
</feature>
<dbReference type="GO" id="GO:0005085">
    <property type="term" value="F:guanyl-nucleotide exchange factor activity"/>
    <property type="evidence" value="ECO:0007669"/>
    <property type="project" value="UniProtKB-KW"/>
</dbReference>
<keyword evidence="1" id="KW-0488">Methylation</keyword>
<dbReference type="GO" id="GO:0051056">
    <property type="term" value="P:regulation of small GTPase mediated signal transduction"/>
    <property type="evidence" value="ECO:0007669"/>
    <property type="project" value="UniProtKB-ARBA"/>
</dbReference>
<evidence type="ECO:0000256" key="3">
    <source>
        <dbReference type="ARBA" id="ARBA00022658"/>
    </source>
</evidence>
<evidence type="ECO:0000256" key="4">
    <source>
        <dbReference type="ARBA" id="ARBA00023054"/>
    </source>
</evidence>
<feature type="coiled-coil region" evidence="7">
    <location>
        <begin position="272"/>
        <end position="319"/>
    </location>
</feature>
<accession>A0A673L073</accession>
<dbReference type="InterPro" id="IPR035899">
    <property type="entry name" value="DBL_dom_sf"/>
</dbReference>
<dbReference type="SUPFAM" id="SSF50729">
    <property type="entry name" value="PH domain-like"/>
    <property type="match status" value="1"/>
</dbReference>
<dbReference type="FunFam" id="1.20.900.10:FF:000003">
    <property type="entry name" value="Rho guanine nucleotide exchange factor 10 like"/>
    <property type="match status" value="1"/>
</dbReference>
<dbReference type="Pfam" id="PF00621">
    <property type="entry name" value="RhoGEF"/>
    <property type="match status" value="1"/>
</dbReference>
<evidence type="ECO:0000256" key="6">
    <source>
        <dbReference type="ARBA" id="ARBA00074300"/>
    </source>
</evidence>
<keyword evidence="4 7" id="KW-0175">Coiled coil</keyword>
<dbReference type="GO" id="GO:0005737">
    <property type="term" value="C:cytoplasm"/>
    <property type="evidence" value="ECO:0007669"/>
    <property type="project" value="UniProtKB-ARBA"/>
</dbReference>
<name>A0A673L073_9TELE</name>
<evidence type="ECO:0000256" key="8">
    <source>
        <dbReference type="SAM" id="MobiDB-lite"/>
    </source>
</evidence>
<evidence type="ECO:0000313" key="11">
    <source>
        <dbReference type="Proteomes" id="UP000472270"/>
    </source>
</evidence>
<dbReference type="GO" id="GO:0005813">
    <property type="term" value="C:centrosome"/>
    <property type="evidence" value="ECO:0007669"/>
    <property type="project" value="TreeGrafter"/>
</dbReference>
<proteinExistence type="predicted"/>
<dbReference type="PROSITE" id="PS50010">
    <property type="entry name" value="DH_2"/>
    <property type="match status" value="1"/>
</dbReference>
<dbReference type="InterPro" id="IPR000219">
    <property type="entry name" value="DH_dom"/>
</dbReference>
<keyword evidence="11" id="KW-1185">Reference proteome</keyword>
<keyword evidence="2" id="KW-0597">Phosphoprotein</keyword>
<dbReference type="Gene3D" id="2.130.10.10">
    <property type="entry name" value="YVTN repeat-like/Quinoprotein amine dehydrogenase"/>
    <property type="match status" value="1"/>
</dbReference>
<evidence type="ECO:0000259" key="9">
    <source>
        <dbReference type="PROSITE" id="PS50010"/>
    </source>
</evidence>
<dbReference type="InterPro" id="IPR015943">
    <property type="entry name" value="WD40/YVTN_repeat-like_dom_sf"/>
</dbReference>
<feature type="region of interest" description="Disordered" evidence="8">
    <location>
        <begin position="244"/>
        <end position="264"/>
    </location>
</feature>
<dbReference type="SUPFAM" id="SSF50978">
    <property type="entry name" value="WD40 repeat-like"/>
    <property type="match status" value="1"/>
</dbReference>
<dbReference type="GO" id="GO:0090307">
    <property type="term" value="P:mitotic spindle assembly"/>
    <property type="evidence" value="ECO:0007669"/>
    <property type="project" value="TreeGrafter"/>
</dbReference>
<dbReference type="PANTHER" id="PTHR12877:SF14">
    <property type="entry name" value="RHO GUANINE NUCLEOTIDE EXCHANGE FACTOR 10"/>
    <property type="match status" value="1"/>
</dbReference>
<evidence type="ECO:0000256" key="2">
    <source>
        <dbReference type="ARBA" id="ARBA00022553"/>
    </source>
</evidence>
<evidence type="ECO:0000256" key="7">
    <source>
        <dbReference type="SAM" id="Coils"/>
    </source>
</evidence>
<feature type="region of interest" description="Disordered" evidence="8">
    <location>
        <begin position="18"/>
        <end position="63"/>
    </location>
</feature>
<dbReference type="InterPro" id="IPR036322">
    <property type="entry name" value="WD40_repeat_dom_sf"/>
</dbReference>
<dbReference type="GO" id="GO:0051496">
    <property type="term" value="P:positive regulation of stress fiber assembly"/>
    <property type="evidence" value="ECO:0007669"/>
    <property type="project" value="UniProtKB-ARBA"/>
</dbReference>
<reference evidence="10" key="2">
    <citation type="submission" date="2025-09" db="UniProtKB">
        <authorList>
            <consortium name="Ensembl"/>
        </authorList>
    </citation>
    <scope>IDENTIFICATION</scope>
</reference>
<reference evidence="10" key="1">
    <citation type="submission" date="2025-08" db="UniProtKB">
        <authorList>
            <consortium name="Ensembl"/>
        </authorList>
    </citation>
    <scope>IDENTIFICATION</scope>
</reference>
<comment type="function">
    <text evidence="5">May play a role in developmental myelination of peripheral nerves.</text>
</comment>
<keyword evidence="3" id="KW-0344">Guanine-nucleotide releasing factor</keyword>
<dbReference type="SMART" id="SM00325">
    <property type="entry name" value="RhoGEF"/>
    <property type="match status" value="1"/>
</dbReference>